<dbReference type="WBParaSite" id="jg18217">
    <property type="protein sequence ID" value="jg18217"/>
    <property type="gene ID" value="jg18217"/>
</dbReference>
<sequence>MIFYSTLLLLLGVSGSLAAQNVENVATQVAAQSTKVLAAGRNGDMIRQCSCQEQTDCVDDMKKQAVVCFQQCWETVKLDSITRSPDELKTCFEAKEYIIDDFLSCLGEDVNTCVKDKNGPQIPYTDVNKVISAGEKKLTSQAQKFMISLNKDGHELLQTALNVGSCIKNCFVKENSNGYCFDKSKCQPKLMLMTRRPASRNVQKRWVGKKKHLNCAIVLQTLVLTKSNNIANCCIR</sequence>
<accession>A0A915DDA4</accession>
<evidence type="ECO:0000256" key="1">
    <source>
        <dbReference type="SAM" id="SignalP"/>
    </source>
</evidence>
<dbReference type="PANTHER" id="PTHR34401:SF6">
    <property type="entry name" value="DUF19 DOMAIN-CONTAINING PROTEIN"/>
    <property type="match status" value="1"/>
</dbReference>
<organism evidence="2 3">
    <name type="scientific">Ditylenchus dipsaci</name>
    <dbReference type="NCBI Taxonomy" id="166011"/>
    <lineage>
        <taxon>Eukaryota</taxon>
        <taxon>Metazoa</taxon>
        <taxon>Ecdysozoa</taxon>
        <taxon>Nematoda</taxon>
        <taxon>Chromadorea</taxon>
        <taxon>Rhabditida</taxon>
        <taxon>Tylenchina</taxon>
        <taxon>Tylenchomorpha</taxon>
        <taxon>Sphaerularioidea</taxon>
        <taxon>Anguinidae</taxon>
        <taxon>Anguininae</taxon>
        <taxon>Ditylenchus</taxon>
    </lineage>
</organism>
<keyword evidence="2" id="KW-1185">Reference proteome</keyword>
<name>A0A915DDA4_9BILA</name>
<proteinExistence type="predicted"/>
<keyword evidence="1" id="KW-0732">Signal</keyword>
<dbReference type="AlphaFoldDB" id="A0A915DDA4"/>
<reference evidence="3" key="1">
    <citation type="submission" date="2022-11" db="UniProtKB">
        <authorList>
            <consortium name="WormBaseParasite"/>
        </authorList>
    </citation>
    <scope>IDENTIFICATION</scope>
</reference>
<feature type="chain" id="PRO_5037573979" evidence="1">
    <location>
        <begin position="19"/>
        <end position="236"/>
    </location>
</feature>
<feature type="signal peptide" evidence="1">
    <location>
        <begin position="1"/>
        <end position="18"/>
    </location>
</feature>
<dbReference type="Proteomes" id="UP000887574">
    <property type="component" value="Unplaced"/>
</dbReference>
<evidence type="ECO:0000313" key="3">
    <source>
        <dbReference type="WBParaSite" id="jg18217"/>
    </source>
</evidence>
<evidence type="ECO:0000313" key="2">
    <source>
        <dbReference type="Proteomes" id="UP000887574"/>
    </source>
</evidence>
<dbReference type="PANTHER" id="PTHR34401">
    <property type="entry name" value="PROTEIN CBG12388-RELATED"/>
    <property type="match status" value="1"/>
</dbReference>
<protein>
    <submittedName>
        <fullName evidence="3">Uncharacterized protein</fullName>
    </submittedName>
</protein>